<gene>
    <name evidence="3" type="ORF">GCM10010140_77130</name>
</gene>
<evidence type="ECO:0000313" key="4">
    <source>
        <dbReference type="Proteomes" id="UP000611554"/>
    </source>
</evidence>
<keyword evidence="4" id="KW-1185">Reference proteome</keyword>
<feature type="region of interest" description="Disordered" evidence="1">
    <location>
        <begin position="15"/>
        <end position="45"/>
    </location>
</feature>
<sequence length="329" mass="35642">MQVSLSSENVYVSEHRRKGAGDRMLGRAKGLRRTSTPAGRGTEHVKDTEIPRAVAAAVDTAAEYGLGADDAAVLHKSNRIAVRLRPSGILARVASLAYRLDLEVEITRRLAGTGSPVAGLDPRTEPRVHVRDGFAVTLWTYYEPTAAPGNHPPAAYADALARLHAGLRRINFAAPHFTDRVADALRAVEDPAVSPDLGTAERALLTDTLHGISRAILDRGTRQQLLHGEPHPDNLLATADGPLFIDLETACRGPVEFDLAHAPEDVAAHYPGADSVLLADCRILSLALAVSWRWDRDDQLPDGRRRGRQWLAQMQADLDRREHAAGGGH</sequence>
<comment type="caution">
    <text evidence="3">The sequence shown here is derived from an EMBL/GenBank/DDBJ whole genome shotgun (WGS) entry which is preliminary data.</text>
</comment>
<dbReference type="InterPro" id="IPR011009">
    <property type="entry name" value="Kinase-like_dom_sf"/>
</dbReference>
<evidence type="ECO:0000259" key="2">
    <source>
        <dbReference type="Pfam" id="PF01636"/>
    </source>
</evidence>
<protein>
    <submittedName>
        <fullName evidence="3">Aminoglycoside phosphotransferase</fullName>
    </submittedName>
</protein>
<feature type="domain" description="Aminoglycoside phosphotransferase" evidence="2">
    <location>
        <begin position="95"/>
        <end position="263"/>
    </location>
</feature>
<dbReference type="EMBL" id="BMQJ01000043">
    <property type="protein sequence ID" value="GGQ35743.1"/>
    <property type="molecule type" value="Genomic_DNA"/>
</dbReference>
<evidence type="ECO:0000313" key="3">
    <source>
        <dbReference type="EMBL" id="GGQ35743.1"/>
    </source>
</evidence>
<reference evidence="4" key="1">
    <citation type="journal article" date="2019" name="Int. J. Syst. Evol. Microbiol.">
        <title>The Global Catalogue of Microorganisms (GCM) 10K type strain sequencing project: providing services to taxonomists for standard genome sequencing and annotation.</title>
        <authorList>
            <consortium name="The Broad Institute Genomics Platform"/>
            <consortium name="The Broad Institute Genome Sequencing Center for Infectious Disease"/>
            <person name="Wu L."/>
            <person name="Ma J."/>
        </authorList>
    </citation>
    <scope>NUCLEOTIDE SEQUENCE [LARGE SCALE GENOMIC DNA]</scope>
    <source>
        <strain evidence="4">JCM 3115</strain>
    </source>
</reference>
<name>A0ABQ2RLT1_9ACTN</name>
<dbReference type="Proteomes" id="UP000611554">
    <property type="component" value="Unassembled WGS sequence"/>
</dbReference>
<dbReference type="SUPFAM" id="SSF56112">
    <property type="entry name" value="Protein kinase-like (PK-like)"/>
    <property type="match status" value="1"/>
</dbReference>
<evidence type="ECO:0000256" key="1">
    <source>
        <dbReference type="SAM" id="MobiDB-lite"/>
    </source>
</evidence>
<dbReference type="InterPro" id="IPR002575">
    <property type="entry name" value="Aminoglycoside_PTrfase"/>
</dbReference>
<dbReference type="Pfam" id="PF01636">
    <property type="entry name" value="APH"/>
    <property type="match status" value="1"/>
</dbReference>
<organism evidence="3 4">
    <name type="scientific">Streptosporangium pseudovulgare</name>
    <dbReference type="NCBI Taxonomy" id="35765"/>
    <lineage>
        <taxon>Bacteria</taxon>
        <taxon>Bacillati</taxon>
        <taxon>Actinomycetota</taxon>
        <taxon>Actinomycetes</taxon>
        <taxon>Streptosporangiales</taxon>
        <taxon>Streptosporangiaceae</taxon>
        <taxon>Streptosporangium</taxon>
    </lineage>
</organism>
<accession>A0ABQ2RLT1</accession>
<dbReference type="Gene3D" id="3.90.1200.10">
    <property type="match status" value="1"/>
</dbReference>
<proteinExistence type="predicted"/>